<keyword evidence="2" id="KW-0472">Membrane</keyword>
<feature type="transmembrane region" description="Helical" evidence="2">
    <location>
        <begin position="173"/>
        <end position="194"/>
    </location>
</feature>
<keyword evidence="5" id="KW-1185">Reference proteome</keyword>
<feature type="domain" description="DUF4142" evidence="3">
    <location>
        <begin position="225"/>
        <end position="346"/>
    </location>
</feature>
<evidence type="ECO:0000313" key="4">
    <source>
        <dbReference type="EMBL" id="KAB1987637.1"/>
    </source>
</evidence>
<dbReference type="Pfam" id="PF13628">
    <property type="entry name" value="DUF4142"/>
    <property type="match status" value="1"/>
</dbReference>
<gene>
    <name evidence="4" type="ORF">F8144_16370</name>
</gene>
<dbReference type="EMBL" id="WBKG01000012">
    <property type="protein sequence ID" value="KAB1987637.1"/>
    <property type="molecule type" value="Genomic_DNA"/>
</dbReference>
<protein>
    <submittedName>
        <fullName evidence="4">DUF4142 domain-containing protein</fullName>
    </submittedName>
</protein>
<keyword evidence="2" id="KW-0812">Transmembrane</keyword>
<accession>A0A7J5DFJ1</accession>
<dbReference type="InterPro" id="IPR025419">
    <property type="entry name" value="DUF4142"/>
</dbReference>
<evidence type="ECO:0000256" key="2">
    <source>
        <dbReference type="SAM" id="Phobius"/>
    </source>
</evidence>
<keyword evidence="2" id="KW-1133">Transmembrane helix</keyword>
<evidence type="ECO:0000256" key="1">
    <source>
        <dbReference type="SAM" id="MobiDB-lite"/>
    </source>
</evidence>
<sequence length="389" mass="41193">MPLPGRRPMIDVGTRGPDRAEQPPTWALSAGPNGPIRTTRPGPAHRAGSRARAPATSANARFFPHTGPPTAGRRSGRGARGRETDAPGPVARHGVRTALGPGPFGPIGPARPGDLLAGRPGAPAHATPFSPVGNGPEHSVRAKNGSDRYGPHRPRRAAGEQPVLREAQVRRSFGSILLVLAIGGTIGSLLYPVFYSYPHRFDAMKAAIADPGPVVSTPWGPLSAADRDLVVQVEVDGLWEVSAGKQAADRAPTKAVKEAGDELVTGHTELDKRVRTVAADLAIALPDRPTAEQQGWLAQLTAAQDGEYRHLFANLLREEHGRIFQQLAQVRSSTRNTLVRDLATFANRTELDHISALERTGYVDFDTVAHGSTESPAAVPTVVPAPSSP</sequence>
<name>A0A7J5DFJ1_9ACTN</name>
<dbReference type="Proteomes" id="UP000442990">
    <property type="component" value="Unassembled WGS sequence"/>
</dbReference>
<evidence type="ECO:0000259" key="3">
    <source>
        <dbReference type="Pfam" id="PF13628"/>
    </source>
</evidence>
<proteinExistence type="predicted"/>
<dbReference type="AlphaFoldDB" id="A0A7J5DFJ1"/>
<feature type="region of interest" description="Disordered" evidence="1">
    <location>
        <begin position="1"/>
        <end position="159"/>
    </location>
</feature>
<organism evidence="4 5">
    <name type="scientific">Streptomyces triticiradicis</name>
    <dbReference type="NCBI Taxonomy" id="2651189"/>
    <lineage>
        <taxon>Bacteria</taxon>
        <taxon>Bacillati</taxon>
        <taxon>Actinomycetota</taxon>
        <taxon>Actinomycetes</taxon>
        <taxon>Kitasatosporales</taxon>
        <taxon>Streptomycetaceae</taxon>
        <taxon>Streptomyces</taxon>
    </lineage>
</organism>
<feature type="compositionally biased region" description="Basic and acidic residues" evidence="1">
    <location>
        <begin position="138"/>
        <end position="150"/>
    </location>
</feature>
<evidence type="ECO:0000313" key="5">
    <source>
        <dbReference type="Proteomes" id="UP000442990"/>
    </source>
</evidence>
<comment type="caution">
    <text evidence="4">The sequence shown here is derived from an EMBL/GenBank/DDBJ whole genome shotgun (WGS) entry which is preliminary data.</text>
</comment>
<reference evidence="4 5" key="1">
    <citation type="submission" date="2019-09" db="EMBL/GenBank/DDBJ databases">
        <title>Isolation and identification of active actinomycetes.</title>
        <authorList>
            <person name="Yu Z."/>
            <person name="Han C."/>
            <person name="Yu B."/>
        </authorList>
    </citation>
    <scope>NUCLEOTIDE SEQUENCE [LARGE SCALE GENOMIC DNA]</scope>
    <source>
        <strain evidence="4 5">NEAU-H2</strain>
    </source>
</reference>